<evidence type="ECO:0000313" key="5">
    <source>
        <dbReference type="EMBL" id="GMG31663.1"/>
    </source>
</evidence>
<dbReference type="GO" id="GO:0016491">
    <property type="term" value="F:oxidoreductase activity"/>
    <property type="evidence" value="ECO:0007669"/>
    <property type="project" value="UniProtKB-KW"/>
</dbReference>
<sequence length="564" mass="60936">MWCTIELNLGITGGCITAVRPFVRRYFPRLLGLSYGNGYKYGDSSRKYGHPLGSVPRANAPDFSNARSNQYSTLTTATTVMPAADNGSEEHILQYPEMPAKSADGIGIVRTVEFDVENSSARRALPVTMRVSSVILPLAGTLLVEASSSSPGCSALKGSVNSSIFYPNTDVYEYEAQNFWSNTEIMSPGCVFRPQSSAQLGEGVKALVDAQAKFAVRGGGHMGIRDVYAYLADYDLSAPGGRLGPVGVPGLLLAGGVNFYGNQVGWSCNSVVNYEVVLADGSVVQANKTSYSDLFWALKGGSSNFGLVTRFDLEIVKSTKVWAGSYTVSSEYAAATYAANISDPKTHIVPALVPGDSLLASVILFYDSEDTSYPDIFKPFTDIPAVASTLGFKTVSEFAAETGAMVVPHIKYLLQGISIINTTFFEQLPKLYDQIPADNISTIQLDWQPIGADWMKASEDRGGNALGLDSSKIYLCYAEVVEWIGSSYDDIVAQWVEETTYAINNATQKAGLYDAFNYIGDAAGFQSIFPGYGEENVSKLQTIAKKYDPNQVFQTLMPGGFKIY</sequence>
<comment type="caution">
    <text evidence="5">The sequence shown here is derived from an EMBL/GenBank/DDBJ whole genome shotgun (WGS) entry which is preliminary data.</text>
</comment>
<dbReference type="SUPFAM" id="SSF56176">
    <property type="entry name" value="FAD-binding/transporter-associated domain-like"/>
    <property type="match status" value="1"/>
</dbReference>
<dbReference type="PANTHER" id="PTHR42973">
    <property type="entry name" value="BINDING OXIDOREDUCTASE, PUTATIVE (AFU_ORTHOLOGUE AFUA_1G17690)-RELATED"/>
    <property type="match status" value="1"/>
</dbReference>
<keyword evidence="4" id="KW-0560">Oxidoreductase</keyword>
<evidence type="ECO:0000256" key="1">
    <source>
        <dbReference type="ARBA" id="ARBA00005466"/>
    </source>
</evidence>
<keyword evidence="3" id="KW-0274">FAD</keyword>
<reference evidence="5" key="1">
    <citation type="submission" date="2023-04" db="EMBL/GenBank/DDBJ databases">
        <title>Aspergillus oryzae NBRC 4228.</title>
        <authorList>
            <person name="Ichikawa N."/>
            <person name="Sato H."/>
            <person name="Tonouchi N."/>
        </authorList>
    </citation>
    <scope>NUCLEOTIDE SEQUENCE</scope>
    <source>
        <strain evidence="5">NBRC 4228</strain>
    </source>
</reference>
<comment type="similarity">
    <text evidence="1">Belongs to the oxygen-dependent FAD-linked oxidoreductase family.</text>
</comment>
<organism evidence="5 6">
    <name type="scientific">Aspergillus oryzae</name>
    <name type="common">Yellow koji mold</name>
    <dbReference type="NCBI Taxonomy" id="5062"/>
    <lineage>
        <taxon>Eukaryota</taxon>
        <taxon>Fungi</taxon>
        <taxon>Dikarya</taxon>
        <taxon>Ascomycota</taxon>
        <taxon>Pezizomycotina</taxon>
        <taxon>Eurotiomycetes</taxon>
        <taxon>Eurotiomycetidae</taxon>
        <taxon>Eurotiales</taxon>
        <taxon>Aspergillaceae</taxon>
        <taxon>Aspergillus</taxon>
        <taxon>Aspergillus subgen. Circumdati</taxon>
    </lineage>
</organism>
<dbReference type="Gene3D" id="3.30.465.10">
    <property type="match status" value="2"/>
</dbReference>
<dbReference type="AlphaFoldDB" id="A0AAN5BYJ1"/>
<gene>
    <name evidence="5" type="ORF">Aory04_000751600</name>
</gene>
<dbReference type="Gene3D" id="3.40.462.20">
    <property type="match status" value="1"/>
</dbReference>
<dbReference type="EMBL" id="BSYA01000088">
    <property type="protein sequence ID" value="GMG31663.1"/>
    <property type="molecule type" value="Genomic_DNA"/>
</dbReference>
<dbReference type="Proteomes" id="UP001165205">
    <property type="component" value="Unassembled WGS sequence"/>
</dbReference>
<proteinExistence type="inferred from homology"/>
<dbReference type="PANTHER" id="PTHR42973:SF53">
    <property type="entry name" value="FAD-BINDING PCMH-TYPE DOMAIN-CONTAINING PROTEIN-RELATED"/>
    <property type="match status" value="1"/>
</dbReference>
<evidence type="ECO:0000256" key="3">
    <source>
        <dbReference type="ARBA" id="ARBA00022827"/>
    </source>
</evidence>
<evidence type="ECO:0000313" key="6">
    <source>
        <dbReference type="Proteomes" id="UP001165205"/>
    </source>
</evidence>
<name>A0AAN5BYJ1_ASPOZ</name>
<accession>A0AAN5BYJ1</accession>
<keyword evidence="2" id="KW-0285">Flavoprotein</keyword>
<dbReference type="InterPro" id="IPR036318">
    <property type="entry name" value="FAD-bd_PCMH-like_sf"/>
</dbReference>
<protein>
    <submittedName>
        <fullName evidence="5">Unnamed protein product</fullName>
    </submittedName>
</protein>
<dbReference type="GO" id="GO:0050660">
    <property type="term" value="F:flavin adenine dinucleotide binding"/>
    <property type="evidence" value="ECO:0007669"/>
    <property type="project" value="InterPro"/>
</dbReference>
<dbReference type="InterPro" id="IPR050416">
    <property type="entry name" value="FAD-linked_Oxidoreductase"/>
</dbReference>
<evidence type="ECO:0000256" key="4">
    <source>
        <dbReference type="ARBA" id="ARBA00023002"/>
    </source>
</evidence>
<dbReference type="InterPro" id="IPR016169">
    <property type="entry name" value="FAD-bd_PCMH_sub2"/>
</dbReference>
<evidence type="ECO:0000256" key="2">
    <source>
        <dbReference type="ARBA" id="ARBA00022630"/>
    </source>
</evidence>